<dbReference type="SUPFAM" id="SSF56808">
    <property type="entry name" value="Ribosomal protein L1"/>
    <property type="match status" value="1"/>
</dbReference>
<evidence type="ECO:0000256" key="1">
    <source>
        <dbReference type="ARBA" id="ARBA00010531"/>
    </source>
</evidence>
<dbReference type="InterPro" id="IPR016095">
    <property type="entry name" value="Ribosomal_uL1_3-a/b-sand"/>
</dbReference>
<reference evidence="6" key="2">
    <citation type="submission" date="2025-08" db="UniProtKB">
        <authorList>
            <consortium name="RefSeq"/>
        </authorList>
    </citation>
    <scope>IDENTIFICATION</scope>
    <source>
        <tissue evidence="6">Blood</tissue>
    </source>
</reference>
<name>A0A3Q7S4A0_CALUR</name>
<evidence type="ECO:0000256" key="2">
    <source>
        <dbReference type="ARBA" id="ARBA00022980"/>
    </source>
</evidence>
<keyword evidence="2" id="KW-0689">Ribosomal protein</keyword>
<dbReference type="GO" id="GO:1990904">
    <property type="term" value="C:ribonucleoprotein complex"/>
    <property type="evidence" value="ECO:0007669"/>
    <property type="project" value="UniProtKB-KW"/>
</dbReference>
<keyword evidence="5" id="KW-1185">Reference proteome</keyword>
<dbReference type="Gene3D" id="3.40.50.790">
    <property type="match status" value="1"/>
</dbReference>
<sequence>MINVIKALEQDKGLEGDMKLFGEQGWYRILRPQGCRPHPRFRIFRQAAWDTVLGSPMRAGRLVQGQRFTEHSLGEKQGVADCGGGGSSGCGSAATALLLSPRHGGRSALSHPRPRESKSLAGRAAELAKGEEAGASRRRRRRRGSSRGAGIPERSSRPPPGWPLQPRGPRVRGSPAPFQSLIKQIPRILGPGLKKAGKFPSLLTHNEDMVAKVDEMKSRIKCQMKKVLCLAVALGPVKMTEDELVYNIHLAVSFLESLLKRNWQNIWALCIKSTMGKPQHLHEGTQLNKP</sequence>
<dbReference type="Gene3D" id="3.30.190.20">
    <property type="match status" value="1"/>
</dbReference>
<accession>A0A3Q7S4A0</accession>
<dbReference type="AlphaFoldDB" id="A0A3Q7S4A0"/>
<evidence type="ECO:0000256" key="4">
    <source>
        <dbReference type="SAM" id="MobiDB-lite"/>
    </source>
</evidence>
<feature type="compositionally biased region" description="Basic and acidic residues" evidence="4">
    <location>
        <begin position="126"/>
        <end position="135"/>
    </location>
</feature>
<comment type="similarity">
    <text evidence="1">Belongs to the universal ribosomal protein uL1 family.</text>
</comment>
<protein>
    <submittedName>
        <fullName evidence="6">Uncharacterized protein LOC112839552</fullName>
    </submittedName>
</protein>
<gene>
    <name evidence="6" type="primary">LOC112839552</name>
</gene>
<dbReference type="FunFam" id="3.30.190.20:FF:000006">
    <property type="entry name" value="Ribosomal protein"/>
    <property type="match status" value="1"/>
</dbReference>
<feature type="compositionally biased region" description="Basic residues" evidence="4">
    <location>
        <begin position="136"/>
        <end position="145"/>
    </location>
</feature>
<dbReference type="InParanoid" id="A0A3Q7S4A0"/>
<feature type="region of interest" description="Disordered" evidence="4">
    <location>
        <begin position="103"/>
        <end position="176"/>
    </location>
</feature>
<dbReference type="CDD" id="cd00403">
    <property type="entry name" value="Ribosomal_L1"/>
    <property type="match status" value="1"/>
</dbReference>
<keyword evidence="3" id="KW-0687">Ribonucleoprotein</keyword>
<evidence type="ECO:0000313" key="6">
    <source>
        <dbReference type="RefSeq" id="XP_025748311.1"/>
    </source>
</evidence>
<organism evidence="5 6">
    <name type="scientific">Callorhinus ursinus</name>
    <name type="common">Northern fur seal</name>
    <dbReference type="NCBI Taxonomy" id="34884"/>
    <lineage>
        <taxon>Eukaryota</taxon>
        <taxon>Metazoa</taxon>
        <taxon>Chordata</taxon>
        <taxon>Craniata</taxon>
        <taxon>Vertebrata</taxon>
        <taxon>Euteleostomi</taxon>
        <taxon>Mammalia</taxon>
        <taxon>Eutheria</taxon>
        <taxon>Laurasiatheria</taxon>
        <taxon>Carnivora</taxon>
        <taxon>Caniformia</taxon>
        <taxon>Pinnipedia</taxon>
        <taxon>Otariidae</taxon>
        <taxon>Callorhinus</taxon>
    </lineage>
</organism>
<dbReference type="InterPro" id="IPR023674">
    <property type="entry name" value="Ribosomal_uL1-like"/>
</dbReference>
<dbReference type="Pfam" id="PF00687">
    <property type="entry name" value="Ribosomal_L1"/>
    <property type="match status" value="1"/>
</dbReference>
<reference key="1">
    <citation type="submission" date="2019-01" db="UniProtKB">
        <authorList>
            <consortium name="RefSeq"/>
        </authorList>
    </citation>
    <scope>IDENTIFICATION</scope>
</reference>
<proteinExistence type="inferred from homology"/>
<dbReference type="InterPro" id="IPR028364">
    <property type="entry name" value="Ribosomal_uL1/biogenesis"/>
</dbReference>
<evidence type="ECO:0000313" key="5">
    <source>
        <dbReference type="Proteomes" id="UP000286641"/>
    </source>
</evidence>
<evidence type="ECO:0000256" key="3">
    <source>
        <dbReference type="ARBA" id="ARBA00023274"/>
    </source>
</evidence>
<dbReference type="Proteomes" id="UP000286641">
    <property type="component" value="Unplaced"/>
</dbReference>
<dbReference type="RefSeq" id="XP_025748311.1">
    <property type="nucleotide sequence ID" value="XM_025892526.1"/>
</dbReference>
<dbReference type="GO" id="GO:0005840">
    <property type="term" value="C:ribosome"/>
    <property type="evidence" value="ECO:0007669"/>
    <property type="project" value="UniProtKB-KW"/>
</dbReference>